<gene>
    <name evidence="2" type="ORF">ACH47G_16920</name>
</gene>
<sequence length="177" mass="19894">MLVQRARPRKLSEGSALPSPSALLCALGGQHVDGPVSRWARELTELHRQCREDARETAETRRRRTELVDRIDTWAALHLPSADPAVRVHHESLGEMIDRMAAVAEEAFHLLMHDDPGGERMHAAWTRLAELEIAYTDLVRAIGDGRRRLPSERTGLPAAPSPGERRDGERGPIRERR</sequence>
<evidence type="ECO:0000313" key="3">
    <source>
        <dbReference type="Proteomes" id="UP001611450"/>
    </source>
</evidence>
<dbReference type="Pfam" id="PF14063">
    <property type="entry name" value="DUF4254"/>
    <property type="match status" value="1"/>
</dbReference>
<dbReference type="Proteomes" id="UP001611450">
    <property type="component" value="Unassembled WGS sequence"/>
</dbReference>
<reference evidence="2 3" key="1">
    <citation type="submission" date="2024-10" db="EMBL/GenBank/DDBJ databases">
        <title>The Natural Products Discovery Center: Release of the First 8490 Sequenced Strains for Exploring Actinobacteria Biosynthetic Diversity.</title>
        <authorList>
            <person name="Kalkreuter E."/>
            <person name="Kautsar S.A."/>
            <person name="Yang D."/>
            <person name="Bader C.D."/>
            <person name="Teijaro C.N."/>
            <person name="Fluegel L."/>
            <person name="Davis C.M."/>
            <person name="Simpson J.R."/>
            <person name="Lauterbach L."/>
            <person name="Steele A.D."/>
            <person name="Gui C."/>
            <person name="Meng S."/>
            <person name="Li G."/>
            <person name="Viehrig K."/>
            <person name="Ye F."/>
            <person name="Su P."/>
            <person name="Kiefer A.F."/>
            <person name="Nichols A."/>
            <person name="Cepeda A.J."/>
            <person name="Yan W."/>
            <person name="Fan B."/>
            <person name="Jiang Y."/>
            <person name="Adhikari A."/>
            <person name="Zheng C.-J."/>
            <person name="Schuster L."/>
            <person name="Cowan T.M."/>
            <person name="Smanski M.J."/>
            <person name="Chevrette M.G."/>
            <person name="De Carvalho L.P.S."/>
            <person name="Shen B."/>
        </authorList>
    </citation>
    <scope>NUCLEOTIDE SEQUENCE [LARGE SCALE GENOMIC DNA]</scope>
    <source>
        <strain evidence="2 3">NPDC019626</strain>
    </source>
</reference>
<keyword evidence="3" id="KW-1185">Reference proteome</keyword>
<evidence type="ECO:0000256" key="1">
    <source>
        <dbReference type="SAM" id="MobiDB-lite"/>
    </source>
</evidence>
<comment type="caution">
    <text evidence="2">The sequence shown here is derived from an EMBL/GenBank/DDBJ whole genome shotgun (WGS) entry which is preliminary data.</text>
</comment>
<protein>
    <submittedName>
        <fullName evidence="2">DUF4254 domain-containing protein</fullName>
    </submittedName>
</protein>
<accession>A0ABW7WGT1</accession>
<feature type="compositionally biased region" description="Basic and acidic residues" evidence="1">
    <location>
        <begin position="163"/>
        <end position="177"/>
    </location>
</feature>
<dbReference type="InterPro" id="IPR025350">
    <property type="entry name" value="DUF4254"/>
</dbReference>
<evidence type="ECO:0000313" key="2">
    <source>
        <dbReference type="EMBL" id="MFI2322170.1"/>
    </source>
</evidence>
<dbReference type="EMBL" id="JBIRXV010000003">
    <property type="protein sequence ID" value="MFI2322170.1"/>
    <property type="molecule type" value="Genomic_DNA"/>
</dbReference>
<name>A0ABW7WGT1_9NOCA</name>
<proteinExistence type="predicted"/>
<feature type="region of interest" description="Disordered" evidence="1">
    <location>
        <begin position="144"/>
        <end position="177"/>
    </location>
</feature>
<organism evidence="2 3">
    <name type="scientific">Nocardia beijingensis</name>
    <dbReference type="NCBI Taxonomy" id="95162"/>
    <lineage>
        <taxon>Bacteria</taxon>
        <taxon>Bacillati</taxon>
        <taxon>Actinomycetota</taxon>
        <taxon>Actinomycetes</taxon>
        <taxon>Mycobacteriales</taxon>
        <taxon>Nocardiaceae</taxon>
        <taxon>Nocardia</taxon>
    </lineage>
</organism>
<dbReference type="RefSeq" id="WP_396947301.1">
    <property type="nucleotide sequence ID" value="NZ_JBIRXV010000003.1"/>
</dbReference>